<proteinExistence type="predicted"/>
<organism evidence="1 2">
    <name type="scientific">Escherichia albertii (strain TW07627)</name>
    <dbReference type="NCBI Taxonomy" id="502347"/>
    <lineage>
        <taxon>Bacteria</taxon>
        <taxon>Pseudomonadati</taxon>
        <taxon>Pseudomonadota</taxon>
        <taxon>Gammaproteobacteria</taxon>
        <taxon>Enterobacterales</taxon>
        <taxon>Enterobacteriaceae</taxon>
        <taxon>Escherichia</taxon>
    </lineage>
</organism>
<dbReference type="EMBL" id="ABKX01000009">
    <property type="protein sequence ID" value="EDS90820.1"/>
    <property type="molecule type" value="Genomic_DNA"/>
</dbReference>
<protein>
    <submittedName>
        <fullName evidence="1">Uncharacterized protein</fullName>
    </submittedName>
</protein>
<dbReference type="Proteomes" id="UP000003042">
    <property type="component" value="Unassembled WGS sequence"/>
</dbReference>
<evidence type="ECO:0000313" key="1">
    <source>
        <dbReference type="EMBL" id="EDS90820.1"/>
    </source>
</evidence>
<comment type="caution">
    <text evidence="1">The sequence shown here is derived from an EMBL/GenBank/DDBJ whole genome shotgun (WGS) entry which is preliminary data.</text>
</comment>
<sequence>MPVQIPGYPELVQELLSLRIWCSNDWFQNIFSEQDMVQIFWGLN</sequence>
<name>A0ABC9NKR7_ESCAT</name>
<gene>
    <name evidence="1" type="ORF">ESCAB7627_2001</name>
</gene>
<reference evidence="1 2" key="1">
    <citation type="submission" date="2008-02" db="EMBL/GenBank/DDBJ databases">
        <title>Annotation of Escherichia albertii TW07627.</title>
        <authorList>
            <person name="Sutton G."/>
            <person name="Whittam T.S."/>
            <person name="Sebastian Y."/>
        </authorList>
    </citation>
    <scope>NUCLEOTIDE SEQUENCE [LARGE SCALE GENOMIC DNA]</scope>
    <source>
        <strain evidence="1 2">TW07627</strain>
    </source>
</reference>
<dbReference type="AlphaFoldDB" id="A0ABC9NKR7"/>
<evidence type="ECO:0000313" key="2">
    <source>
        <dbReference type="Proteomes" id="UP000003042"/>
    </source>
</evidence>
<accession>A0ABC9NKR7</accession>